<dbReference type="Pfam" id="PF13289">
    <property type="entry name" value="SIR2_2"/>
    <property type="match status" value="1"/>
</dbReference>
<sequence>MNQENYKYYIIKANDLGNIEFTDLVEKESQPETDKIEKSQKKAIWKKVEKLGLQESTADDIKKKIFSFLDEDVNINIMLGSGCSTPAIKLMGQTFLEYRNEKGRKKTRQNEIDNILKDFDQKYKDNEKNIELFISWLGHKIASEKNPGKYQKTRNELLKKLIDSTKKPKSEDDGGSVLKTYREFFRKIAETRLDVSDNNDIINVFTTNYDLFIERSLDAENYQYTNGFTSGIEQKFSIREFHLRKVDVDERYRDKWSPIRPYFRVFKLHGSVNWEKAADEIIQINSYEEIPEDKEIVIAPSDSKYADSQGTPYSDLFREFGNLINKRNSVLFIDGYGFPDEHINHLLLQALKNNDFALVAFINFEELSTNKNLFNFIKKASSNAYFISGTEANANAHYFENIVTLFEPMEENNNE</sequence>
<proteinExistence type="predicted"/>
<evidence type="ECO:0000313" key="1">
    <source>
        <dbReference type="EMBL" id="QLQ62768.1"/>
    </source>
</evidence>
<name>A0A7L6BKM1_LIMRT</name>
<dbReference type="RefSeq" id="WP_181462855.1">
    <property type="nucleotide sequence ID" value="NZ_CP059275.1"/>
</dbReference>
<accession>A0A7L6BKM1</accession>
<dbReference type="EMBL" id="CP059275">
    <property type="protein sequence ID" value="QLQ62768.1"/>
    <property type="molecule type" value="Genomic_DNA"/>
</dbReference>
<gene>
    <name evidence="1" type="ORF">HHK02_05605</name>
</gene>
<evidence type="ECO:0000313" key="2">
    <source>
        <dbReference type="Proteomes" id="UP000510868"/>
    </source>
</evidence>
<reference evidence="1 2" key="1">
    <citation type="submission" date="2020-07" db="EMBL/GenBank/DDBJ databases">
        <title>Genome sequence of Lactobacillus reuteri CNEI-KCA3 isolated from the faeces of a reared-broiler chicken, South-East Nigeria, reveals presence of CRISPR arrays.</title>
        <authorList>
            <person name="Anukam K.C."/>
            <person name="Ibezim C.N."/>
            <person name="BeecK W.V."/>
            <person name="Allonsius C."/>
            <person name="Broek M.D."/>
            <person name="Tuyaerts I."/>
            <person name="Attama A."/>
            <person name="Esimone C.O."/>
            <person name="Lebeer S."/>
        </authorList>
    </citation>
    <scope>NUCLEOTIDE SEQUENCE [LARGE SCALE GENOMIC DNA]</scope>
    <source>
        <strain evidence="1 2">CNEI-KCA3</strain>
    </source>
</reference>
<dbReference type="Proteomes" id="UP000510868">
    <property type="component" value="Chromosome"/>
</dbReference>
<organism evidence="1 2">
    <name type="scientific">Limosilactobacillus reuteri</name>
    <name type="common">Lactobacillus reuteri</name>
    <dbReference type="NCBI Taxonomy" id="1598"/>
    <lineage>
        <taxon>Bacteria</taxon>
        <taxon>Bacillati</taxon>
        <taxon>Bacillota</taxon>
        <taxon>Bacilli</taxon>
        <taxon>Lactobacillales</taxon>
        <taxon>Lactobacillaceae</taxon>
        <taxon>Limosilactobacillus</taxon>
    </lineage>
</organism>
<protein>
    <submittedName>
        <fullName evidence="1">SIR2 family protein</fullName>
    </submittedName>
</protein>
<dbReference type="AlphaFoldDB" id="A0A7L6BKM1"/>